<dbReference type="GO" id="GO:0008168">
    <property type="term" value="F:methyltransferase activity"/>
    <property type="evidence" value="ECO:0007669"/>
    <property type="project" value="TreeGrafter"/>
</dbReference>
<dbReference type="EMBL" id="JADGJH010003600">
    <property type="protein sequence ID" value="KAJ3089909.1"/>
    <property type="molecule type" value="Genomic_DNA"/>
</dbReference>
<feature type="compositionally biased region" description="Polar residues" evidence="1">
    <location>
        <begin position="63"/>
        <end position="78"/>
    </location>
</feature>
<dbReference type="CDD" id="cd02440">
    <property type="entry name" value="AdoMet_MTases"/>
    <property type="match status" value="1"/>
</dbReference>
<name>A0AAD5SP79_9FUNG</name>
<dbReference type="PANTHER" id="PTHR43591:SF24">
    <property type="entry name" value="2-METHOXY-6-POLYPRENYL-1,4-BENZOQUINOL METHYLASE, MITOCHONDRIAL"/>
    <property type="match status" value="1"/>
</dbReference>
<dbReference type="AlphaFoldDB" id="A0AAD5SP79"/>
<accession>A0AAD5SP79</accession>
<feature type="compositionally biased region" description="Polar residues" evidence="1">
    <location>
        <begin position="41"/>
        <end position="50"/>
    </location>
</feature>
<evidence type="ECO:0000313" key="2">
    <source>
        <dbReference type="EMBL" id="KAJ3089909.1"/>
    </source>
</evidence>
<comment type="caution">
    <text evidence="2">The sequence shown here is derived from an EMBL/GenBank/DDBJ whole genome shotgun (WGS) entry which is preliminary data.</text>
</comment>
<dbReference type="InterPro" id="IPR029063">
    <property type="entry name" value="SAM-dependent_MTases_sf"/>
</dbReference>
<evidence type="ECO:0000313" key="3">
    <source>
        <dbReference type="Proteomes" id="UP001211907"/>
    </source>
</evidence>
<feature type="compositionally biased region" description="Low complexity" evidence="1">
    <location>
        <begin position="1"/>
        <end position="19"/>
    </location>
</feature>
<protein>
    <recommendedName>
        <fullName evidence="4">Methyltransferase domain-containing protein</fullName>
    </recommendedName>
</protein>
<dbReference type="PANTHER" id="PTHR43591">
    <property type="entry name" value="METHYLTRANSFERASE"/>
    <property type="match status" value="1"/>
</dbReference>
<organism evidence="2 3">
    <name type="scientific">Physocladia obscura</name>
    <dbReference type="NCBI Taxonomy" id="109957"/>
    <lineage>
        <taxon>Eukaryota</taxon>
        <taxon>Fungi</taxon>
        <taxon>Fungi incertae sedis</taxon>
        <taxon>Chytridiomycota</taxon>
        <taxon>Chytridiomycota incertae sedis</taxon>
        <taxon>Chytridiomycetes</taxon>
        <taxon>Chytridiales</taxon>
        <taxon>Chytriomycetaceae</taxon>
        <taxon>Physocladia</taxon>
    </lineage>
</organism>
<dbReference type="Gene3D" id="3.40.50.150">
    <property type="entry name" value="Vaccinia Virus protein VP39"/>
    <property type="match status" value="1"/>
</dbReference>
<feature type="region of interest" description="Disordered" evidence="1">
    <location>
        <begin position="1"/>
        <end position="78"/>
    </location>
</feature>
<dbReference type="Proteomes" id="UP001211907">
    <property type="component" value="Unassembled WGS sequence"/>
</dbReference>
<reference evidence="2" key="1">
    <citation type="submission" date="2020-05" db="EMBL/GenBank/DDBJ databases">
        <title>Phylogenomic resolution of chytrid fungi.</title>
        <authorList>
            <person name="Stajich J.E."/>
            <person name="Amses K."/>
            <person name="Simmons R."/>
            <person name="Seto K."/>
            <person name="Myers J."/>
            <person name="Bonds A."/>
            <person name="Quandt C.A."/>
            <person name="Barry K."/>
            <person name="Liu P."/>
            <person name="Grigoriev I."/>
            <person name="Longcore J.E."/>
            <person name="James T.Y."/>
        </authorList>
    </citation>
    <scope>NUCLEOTIDE SEQUENCE</scope>
    <source>
        <strain evidence="2">JEL0513</strain>
    </source>
</reference>
<proteinExistence type="predicted"/>
<sequence>MGNKASKSSSGKHQSRSASITAGLNNTHEEPKAYQPANRIESGTETISDENGNSGNMNSINNRSVNTSGTERQTTSIESMRSYYSGVDRAEAKRWNPTTRHITTRRGYHNIHNSEYVLPADADEQTRLNVQHFIFRAAFEQLSYWAVSFLFTDIICPAVRTLLLESRRPKILDVGCASGFWLRCVKRDFQFAECYGVDILSSNTQNLDVEDSTFDFVHQRAVGLGIPSSQSVSVLKELMRVTKPGGWIELVELDSVLYNPGPFSTMFIASLYDSLQERGLNSLNATDLTWCVQQVAKNTMNQETITRHIPVGWGSELGRLNGANVKAFMLGMEDWLHKTMQLSREEYRNLVEDCSMEWADQKTFAQTTAVYFQMKK</sequence>
<evidence type="ECO:0008006" key="4">
    <source>
        <dbReference type="Google" id="ProtNLM"/>
    </source>
</evidence>
<feature type="compositionally biased region" description="Low complexity" evidence="1">
    <location>
        <begin position="51"/>
        <end position="62"/>
    </location>
</feature>
<dbReference type="SUPFAM" id="SSF53335">
    <property type="entry name" value="S-adenosyl-L-methionine-dependent methyltransferases"/>
    <property type="match status" value="1"/>
</dbReference>
<evidence type="ECO:0000256" key="1">
    <source>
        <dbReference type="SAM" id="MobiDB-lite"/>
    </source>
</evidence>
<gene>
    <name evidence="2" type="ORF">HK100_007620</name>
</gene>
<dbReference type="Pfam" id="PF13489">
    <property type="entry name" value="Methyltransf_23"/>
    <property type="match status" value="1"/>
</dbReference>
<keyword evidence="3" id="KW-1185">Reference proteome</keyword>